<evidence type="ECO:0000313" key="1">
    <source>
        <dbReference type="EMBL" id="KAK3861233.1"/>
    </source>
</evidence>
<organism evidence="1 2">
    <name type="scientific">Petrolisthes cinctipes</name>
    <name type="common">Flat porcelain crab</name>
    <dbReference type="NCBI Taxonomy" id="88211"/>
    <lineage>
        <taxon>Eukaryota</taxon>
        <taxon>Metazoa</taxon>
        <taxon>Ecdysozoa</taxon>
        <taxon>Arthropoda</taxon>
        <taxon>Crustacea</taxon>
        <taxon>Multicrustacea</taxon>
        <taxon>Malacostraca</taxon>
        <taxon>Eumalacostraca</taxon>
        <taxon>Eucarida</taxon>
        <taxon>Decapoda</taxon>
        <taxon>Pleocyemata</taxon>
        <taxon>Anomura</taxon>
        <taxon>Galatheoidea</taxon>
        <taxon>Porcellanidae</taxon>
        <taxon>Petrolisthes</taxon>
    </lineage>
</organism>
<accession>A0AAE1K2H6</accession>
<name>A0AAE1K2H6_PETCI</name>
<sequence length="100" mass="10840">MTMSEAVMKMKYTVMLKLDEGEGGGVTNKEINCEDPLTPHLDPLELYNLLHLAIPLLSRTLTLLCSSLTACLTSPSTLPAFLPIPGALLSSPLHLSYADR</sequence>
<dbReference type="Proteomes" id="UP001286313">
    <property type="component" value="Unassembled WGS sequence"/>
</dbReference>
<dbReference type="AlphaFoldDB" id="A0AAE1K2H6"/>
<reference evidence="1" key="1">
    <citation type="submission" date="2023-10" db="EMBL/GenBank/DDBJ databases">
        <title>Genome assemblies of two species of porcelain crab, Petrolisthes cinctipes and Petrolisthes manimaculis (Anomura: Porcellanidae).</title>
        <authorList>
            <person name="Angst P."/>
        </authorList>
    </citation>
    <scope>NUCLEOTIDE SEQUENCE</scope>
    <source>
        <strain evidence="1">PB745_01</strain>
        <tissue evidence="1">Gill</tissue>
    </source>
</reference>
<proteinExistence type="predicted"/>
<keyword evidence="2" id="KW-1185">Reference proteome</keyword>
<evidence type="ECO:0000313" key="2">
    <source>
        <dbReference type="Proteomes" id="UP001286313"/>
    </source>
</evidence>
<gene>
    <name evidence="1" type="ORF">Pcinc_032768</name>
</gene>
<dbReference type="EMBL" id="JAWQEG010004523">
    <property type="protein sequence ID" value="KAK3861233.1"/>
    <property type="molecule type" value="Genomic_DNA"/>
</dbReference>
<comment type="caution">
    <text evidence="1">The sequence shown here is derived from an EMBL/GenBank/DDBJ whole genome shotgun (WGS) entry which is preliminary data.</text>
</comment>
<protein>
    <submittedName>
        <fullName evidence="1">Uncharacterized protein</fullName>
    </submittedName>
</protein>